<feature type="transmembrane region" description="Helical" evidence="6">
    <location>
        <begin position="109"/>
        <end position="131"/>
    </location>
</feature>
<reference evidence="7" key="1">
    <citation type="journal article" date="2015" name="Nature">
        <title>Complex archaea that bridge the gap between prokaryotes and eukaryotes.</title>
        <authorList>
            <person name="Spang A."/>
            <person name="Saw J.H."/>
            <person name="Jorgensen S.L."/>
            <person name="Zaremba-Niedzwiedzka K."/>
            <person name="Martijn J."/>
            <person name="Lind A.E."/>
            <person name="van Eijk R."/>
            <person name="Schleper C."/>
            <person name="Guy L."/>
            <person name="Ettema T.J."/>
        </authorList>
    </citation>
    <scope>NUCLEOTIDE SEQUENCE</scope>
</reference>
<dbReference type="PANTHER" id="PTHR40277">
    <property type="entry name" value="BLL5419 PROTEIN"/>
    <property type="match status" value="1"/>
</dbReference>
<feature type="transmembrane region" description="Helical" evidence="6">
    <location>
        <begin position="191"/>
        <end position="213"/>
    </location>
</feature>
<gene>
    <name evidence="7" type="ORF">LCGC14_1583260</name>
</gene>
<keyword evidence="4 6" id="KW-1133">Transmembrane helix</keyword>
<feature type="transmembrane region" description="Helical" evidence="6">
    <location>
        <begin position="84"/>
        <end position="102"/>
    </location>
</feature>
<keyword evidence="2" id="KW-1003">Cell membrane</keyword>
<proteinExistence type="predicted"/>
<protein>
    <recommendedName>
        <fullName evidence="8">Flippase-like domain-containing protein</fullName>
    </recommendedName>
</protein>
<comment type="subcellular location">
    <subcellularLocation>
        <location evidence="1">Cell membrane</location>
        <topology evidence="1">Multi-pass membrane protein</topology>
    </subcellularLocation>
</comment>
<feature type="transmembrane region" description="Helical" evidence="6">
    <location>
        <begin position="233"/>
        <end position="255"/>
    </location>
</feature>
<dbReference type="EMBL" id="LAZR01012483">
    <property type="protein sequence ID" value="KKM26593.1"/>
    <property type="molecule type" value="Genomic_DNA"/>
</dbReference>
<evidence type="ECO:0000313" key="7">
    <source>
        <dbReference type="EMBL" id="KKM26593.1"/>
    </source>
</evidence>
<dbReference type="InterPro" id="IPR022791">
    <property type="entry name" value="L-PG_synthase/AglD"/>
</dbReference>
<organism evidence="7">
    <name type="scientific">marine sediment metagenome</name>
    <dbReference type="NCBI Taxonomy" id="412755"/>
    <lineage>
        <taxon>unclassified sequences</taxon>
        <taxon>metagenomes</taxon>
        <taxon>ecological metagenomes</taxon>
    </lineage>
</organism>
<evidence type="ECO:0000256" key="5">
    <source>
        <dbReference type="ARBA" id="ARBA00023136"/>
    </source>
</evidence>
<dbReference type="PANTHER" id="PTHR40277:SF1">
    <property type="entry name" value="BLL5419 PROTEIN"/>
    <property type="match status" value="1"/>
</dbReference>
<sequence length="270" mass="28527">MRTRIIATLALVIALVPATAIAQAPEMSGVPEPEAGTAYFEDGTCVEADGTAGLVGGDVVKVYYLYRETNKGTQALASVFMDRYLGYAGLMMLGALAYPFGFRSFSGTWITPVLPGIVAAFIITSLVIFLARPGGRFKSVSKLHDHLHSYLRNRQAITRALGISLTVHILSSTSVWCIASGLGVNIPLTTLFVFVPVIATLAALPISISGLGIREAAFVLLFATQGISTELATAISFGWFLAIAVGGLPGLVFYLREKGATPGKTSIKPL</sequence>
<accession>A0A0F9KWX8</accession>
<evidence type="ECO:0000256" key="1">
    <source>
        <dbReference type="ARBA" id="ARBA00004651"/>
    </source>
</evidence>
<evidence type="ECO:0000256" key="6">
    <source>
        <dbReference type="SAM" id="Phobius"/>
    </source>
</evidence>
<keyword evidence="5 6" id="KW-0472">Membrane</keyword>
<feature type="transmembrane region" description="Helical" evidence="6">
    <location>
        <begin position="156"/>
        <end position="179"/>
    </location>
</feature>
<dbReference type="GO" id="GO:0005886">
    <property type="term" value="C:plasma membrane"/>
    <property type="evidence" value="ECO:0007669"/>
    <property type="project" value="UniProtKB-SubCell"/>
</dbReference>
<evidence type="ECO:0000256" key="3">
    <source>
        <dbReference type="ARBA" id="ARBA00022692"/>
    </source>
</evidence>
<comment type="caution">
    <text evidence="7">The sequence shown here is derived from an EMBL/GenBank/DDBJ whole genome shotgun (WGS) entry which is preliminary data.</text>
</comment>
<evidence type="ECO:0000256" key="4">
    <source>
        <dbReference type="ARBA" id="ARBA00022989"/>
    </source>
</evidence>
<evidence type="ECO:0000256" key="2">
    <source>
        <dbReference type="ARBA" id="ARBA00022475"/>
    </source>
</evidence>
<name>A0A0F9KWX8_9ZZZZ</name>
<dbReference type="AlphaFoldDB" id="A0A0F9KWX8"/>
<evidence type="ECO:0008006" key="8">
    <source>
        <dbReference type="Google" id="ProtNLM"/>
    </source>
</evidence>
<dbReference type="Pfam" id="PF03706">
    <property type="entry name" value="LPG_synthase_TM"/>
    <property type="match status" value="1"/>
</dbReference>
<keyword evidence="3 6" id="KW-0812">Transmembrane</keyword>